<accession>A0A2J0PGD1</accession>
<comment type="caution">
    <text evidence="1">The sequence shown here is derived from an EMBL/GenBank/DDBJ whole genome shotgun (WGS) entry which is preliminary data.</text>
</comment>
<dbReference type="GO" id="GO:0051301">
    <property type="term" value="P:cell division"/>
    <property type="evidence" value="ECO:0007669"/>
    <property type="project" value="UniProtKB-KW"/>
</dbReference>
<dbReference type="OrthoDB" id="6445882at2"/>
<gene>
    <name evidence="1" type="ORF">B9Q37_19135</name>
</gene>
<sequence>MACTKSTQTRPEFTWRFLTLGEFTNQIVNVTASTEREAREKTPEGCVCILACRFRVEEVQHV</sequence>
<keyword evidence="1" id="KW-0132">Cell division</keyword>
<dbReference type="EMBL" id="NEEU01000015">
    <property type="protein sequence ID" value="PJD71785.1"/>
    <property type="molecule type" value="Genomic_DNA"/>
</dbReference>
<dbReference type="Proteomes" id="UP000230495">
    <property type="component" value="Unassembled WGS sequence"/>
</dbReference>
<evidence type="ECO:0000313" key="2">
    <source>
        <dbReference type="Proteomes" id="UP000230495"/>
    </source>
</evidence>
<protein>
    <submittedName>
        <fullName evidence="1">Host cell division inhibitor Icd-like protein</fullName>
    </submittedName>
</protein>
<dbReference type="NCBIfam" id="NF033153">
    <property type="entry name" value="phage_ICD_like"/>
    <property type="match status" value="1"/>
</dbReference>
<dbReference type="AlphaFoldDB" id="A0A2J0PGD1"/>
<dbReference type="RefSeq" id="WP_071531908.1">
    <property type="nucleotide sequence ID" value="NZ_CP104724.1"/>
</dbReference>
<reference evidence="1 2" key="1">
    <citation type="journal article" date="2017" name="J. Antimicrob. Chemother.">
        <title>Characterization of the population structure, drug resistance mechanisms and plasmids of the community-associated Enterobacter cloacae complex in China.</title>
        <authorList>
            <person name="Zhou K."/>
            <person name="Yu W."/>
            <person name="Cao X."/>
            <person name="Shen P."/>
            <person name="Lu H."/>
            <person name="Luo Q."/>
            <person name="Rossen J.W.A."/>
            <person name="Xiao Y."/>
        </authorList>
    </citation>
    <scope>NUCLEOTIDE SEQUENCE [LARGE SCALE GENOMIC DNA]</scope>
    <source>
        <strain evidence="1">ECC1097</strain>
    </source>
</reference>
<organism evidence="1">
    <name type="scientific">Enterobacter kobei</name>
    <dbReference type="NCBI Taxonomy" id="208224"/>
    <lineage>
        <taxon>Bacteria</taxon>
        <taxon>Pseudomonadati</taxon>
        <taxon>Pseudomonadota</taxon>
        <taxon>Gammaproteobacteria</taxon>
        <taxon>Enterobacterales</taxon>
        <taxon>Enterobacteriaceae</taxon>
        <taxon>Enterobacter</taxon>
        <taxon>Enterobacter cloacae complex</taxon>
    </lineage>
</organism>
<evidence type="ECO:0000313" key="1">
    <source>
        <dbReference type="EMBL" id="PJD71785.1"/>
    </source>
</evidence>
<name>A0A2J0PGD1_9ENTR</name>
<accession>A0A181DDC9</accession>
<keyword evidence="1" id="KW-0131">Cell cycle</keyword>
<proteinExistence type="predicted"/>